<name>A0A422NZW1_TRYRA</name>
<evidence type="ECO:0000313" key="2">
    <source>
        <dbReference type="EMBL" id="RNF11042.1"/>
    </source>
</evidence>
<dbReference type="Proteomes" id="UP000283634">
    <property type="component" value="Unassembled WGS sequence"/>
</dbReference>
<evidence type="ECO:0000256" key="1">
    <source>
        <dbReference type="SAM" id="MobiDB-lite"/>
    </source>
</evidence>
<organism evidence="2 3">
    <name type="scientific">Trypanosoma rangeli</name>
    <dbReference type="NCBI Taxonomy" id="5698"/>
    <lineage>
        <taxon>Eukaryota</taxon>
        <taxon>Discoba</taxon>
        <taxon>Euglenozoa</taxon>
        <taxon>Kinetoplastea</taxon>
        <taxon>Metakinetoplastina</taxon>
        <taxon>Trypanosomatida</taxon>
        <taxon>Trypanosomatidae</taxon>
        <taxon>Trypanosoma</taxon>
        <taxon>Herpetosoma</taxon>
    </lineage>
</organism>
<proteinExistence type="predicted"/>
<reference evidence="2 3" key="1">
    <citation type="journal article" date="2018" name="BMC Genomics">
        <title>Genomic comparison of Trypanosoma conorhini and Trypanosoma rangeli to Trypanosoma cruzi strains of high and low virulence.</title>
        <authorList>
            <person name="Bradwell K.R."/>
            <person name="Koparde V.N."/>
            <person name="Matveyev A.V."/>
            <person name="Serrano M.G."/>
            <person name="Alves J.M."/>
            <person name="Parikh H."/>
            <person name="Huang B."/>
            <person name="Lee V."/>
            <person name="Espinosa-Alvarez O."/>
            <person name="Ortiz P.A."/>
            <person name="Costa-Martins A.G."/>
            <person name="Teixeira M.M."/>
            <person name="Buck G.A."/>
        </authorList>
    </citation>
    <scope>NUCLEOTIDE SEQUENCE [LARGE SCALE GENOMIC DNA]</scope>
    <source>
        <strain evidence="2 3">AM80</strain>
    </source>
</reference>
<sequence>MTTDPHAHTRVNLDRAVHLSTQRVDKNRSAPAVFLKVAASAVGKREKERKRRVGSGGQNQTCAYASQKQAPTCEMQVTYKGAAGALPQGLAGGGGSSRAAITLALPFYTQSGRA</sequence>
<dbReference type="RefSeq" id="XP_029241936.1">
    <property type="nucleotide sequence ID" value="XM_029378222.1"/>
</dbReference>
<protein>
    <submittedName>
        <fullName evidence="2">Uncharacterized protein</fullName>
    </submittedName>
</protein>
<feature type="compositionally biased region" description="Polar residues" evidence="1">
    <location>
        <begin position="58"/>
        <end position="67"/>
    </location>
</feature>
<comment type="caution">
    <text evidence="2">The sequence shown here is derived from an EMBL/GenBank/DDBJ whole genome shotgun (WGS) entry which is preliminary data.</text>
</comment>
<gene>
    <name evidence="2" type="ORF">TraAM80_01169</name>
</gene>
<feature type="region of interest" description="Disordered" evidence="1">
    <location>
        <begin position="41"/>
        <end position="67"/>
    </location>
</feature>
<evidence type="ECO:0000313" key="3">
    <source>
        <dbReference type="Proteomes" id="UP000283634"/>
    </source>
</evidence>
<accession>A0A422NZW1</accession>
<dbReference type="GeneID" id="40325102"/>
<dbReference type="AlphaFoldDB" id="A0A422NZW1"/>
<keyword evidence="3" id="KW-1185">Reference proteome</keyword>
<dbReference type="EMBL" id="MKGL01000023">
    <property type="protein sequence ID" value="RNF11042.1"/>
    <property type="molecule type" value="Genomic_DNA"/>
</dbReference>